<protein>
    <recommendedName>
        <fullName evidence="1">STAS domain-containing protein</fullName>
    </recommendedName>
</protein>
<dbReference type="SUPFAM" id="SSF52091">
    <property type="entry name" value="SpoIIaa-like"/>
    <property type="match status" value="1"/>
</dbReference>
<proteinExistence type="predicted"/>
<reference evidence="3" key="1">
    <citation type="submission" date="2016-10" db="EMBL/GenBank/DDBJ databases">
        <authorList>
            <person name="Varghese N."/>
            <person name="Submissions S."/>
        </authorList>
    </citation>
    <scope>NUCLEOTIDE SEQUENCE [LARGE SCALE GENOMIC DNA]</scope>
    <source>
        <strain evidence="3">DSM 26894</strain>
    </source>
</reference>
<dbReference type="Proteomes" id="UP000199392">
    <property type="component" value="Unassembled WGS sequence"/>
</dbReference>
<dbReference type="InterPro" id="IPR036513">
    <property type="entry name" value="STAS_dom_sf"/>
</dbReference>
<dbReference type="EMBL" id="FOZW01000005">
    <property type="protein sequence ID" value="SFS83561.1"/>
    <property type="molecule type" value="Genomic_DNA"/>
</dbReference>
<evidence type="ECO:0000259" key="1">
    <source>
        <dbReference type="Pfam" id="PF01740"/>
    </source>
</evidence>
<dbReference type="AlphaFoldDB" id="A0A1I6T2S3"/>
<dbReference type="Gene3D" id="3.30.750.24">
    <property type="entry name" value="STAS domain"/>
    <property type="match status" value="1"/>
</dbReference>
<dbReference type="STRING" id="311180.SAMN04488050_105250"/>
<accession>A0A1I6T2S3</accession>
<dbReference type="InterPro" id="IPR002645">
    <property type="entry name" value="STAS_dom"/>
</dbReference>
<dbReference type="CDD" id="cd07043">
    <property type="entry name" value="STAS_anti-anti-sigma_factors"/>
    <property type="match status" value="1"/>
</dbReference>
<dbReference type="Pfam" id="PF01740">
    <property type="entry name" value="STAS"/>
    <property type="match status" value="1"/>
</dbReference>
<feature type="domain" description="STAS" evidence="1">
    <location>
        <begin position="24"/>
        <end position="114"/>
    </location>
</feature>
<name>A0A1I6T2S3_9RHOB</name>
<dbReference type="RefSeq" id="WP_143015375.1">
    <property type="nucleotide sequence ID" value="NZ_FNCL01000005.1"/>
</dbReference>
<dbReference type="OrthoDB" id="7875727at2"/>
<evidence type="ECO:0000313" key="3">
    <source>
        <dbReference type="Proteomes" id="UP000199392"/>
    </source>
</evidence>
<evidence type="ECO:0000313" key="2">
    <source>
        <dbReference type="EMBL" id="SFS83561.1"/>
    </source>
</evidence>
<gene>
    <name evidence="2" type="ORF">SAMN04488050_105250</name>
</gene>
<organism evidence="2 3">
    <name type="scientific">Alloyangia pacifica</name>
    <dbReference type="NCBI Taxonomy" id="311180"/>
    <lineage>
        <taxon>Bacteria</taxon>
        <taxon>Pseudomonadati</taxon>
        <taxon>Pseudomonadota</taxon>
        <taxon>Alphaproteobacteria</taxon>
        <taxon>Rhodobacterales</taxon>
        <taxon>Roseobacteraceae</taxon>
        <taxon>Alloyangia</taxon>
    </lineage>
</organism>
<sequence>MSFDLAPSAAPAESRMQMGVVPAGDVLIVTLGGLIDASATGPLCDALVAHVRAGWRRIVIELGAGAEVTRPGLRGFVVAAKLLQARQGQMRICGATAATEAFAARESFRHLLRFDPERAVSLARIAPAVSTGPAAATHFRPEFSA</sequence>
<keyword evidence="3" id="KW-1185">Reference proteome</keyword>